<feature type="region of interest" description="Disordered" evidence="1">
    <location>
        <begin position="112"/>
        <end position="135"/>
    </location>
</feature>
<evidence type="ECO:0000256" key="1">
    <source>
        <dbReference type="SAM" id="MobiDB-lite"/>
    </source>
</evidence>
<name>A0AAU9U5R7_EUPED</name>
<evidence type="ECO:0000313" key="3">
    <source>
        <dbReference type="Proteomes" id="UP001153954"/>
    </source>
</evidence>
<proteinExistence type="predicted"/>
<dbReference type="Proteomes" id="UP001153954">
    <property type="component" value="Unassembled WGS sequence"/>
</dbReference>
<evidence type="ECO:0000313" key="2">
    <source>
        <dbReference type="EMBL" id="CAH2093060.1"/>
    </source>
</evidence>
<dbReference type="AlphaFoldDB" id="A0AAU9U5R7"/>
<gene>
    <name evidence="2" type="ORF">EEDITHA_LOCUS8762</name>
</gene>
<keyword evidence="3" id="KW-1185">Reference proteome</keyword>
<protein>
    <submittedName>
        <fullName evidence="2">Uncharacterized protein</fullName>
    </submittedName>
</protein>
<dbReference type="EMBL" id="CAKOGL010000012">
    <property type="protein sequence ID" value="CAH2093060.1"/>
    <property type="molecule type" value="Genomic_DNA"/>
</dbReference>
<reference evidence="2" key="1">
    <citation type="submission" date="2022-03" db="EMBL/GenBank/DDBJ databases">
        <authorList>
            <person name="Tunstrom K."/>
        </authorList>
    </citation>
    <scope>NUCLEOTIDE SEQUENCE</scope>
</reference>
<accession>A0AAU9U5R7</accession>
<organism evidence="2 3">
    <name type="scientific">Euphydryas editha</name>
    <name type="common">Edith's checkerspot</name>
    <dbReference type="NCBI Taxonomy" id="104508"/>
    <lineage>
        <taxon>Eukaryota</taxon>
        <taxon>Metazoa</taxon>
        <taxon>Ecdysozoa</taxon>
        <taxon>Arthropoda</taxon>
        <taxon>Hexapoda</taxon>
        <taxon>Insecta</taxon>
        <taxon>Pterygota</taxon>
        <taxon>Neoptera</taxon>
        <taxon>Endopterygota</taxon>
        <taxon>Lepidoptera</taxon>
        <taxon>Glossata</taxon>
        <taxon>Ditrysia</taxon>
        <taxon>Papilionoidea</taxon>
        <taxon>Nymphalidae</taxon>
        <taxon>Nymphalinae</taxon>
        <taxon>Euphydryas</taxon>
    </lineage>
</organism>
<comment type="caution">
    <text evidence="2">The sequence shown here is derived from an EMBL/GenBank/DDBJ whole genome shotgun (WGS) entry which is preliminary data.</text>
</comment>
<sequence>MSTDLFISVPRSCLNEFYSKYLNLVETFYYVTLSENKSGNTNVKPDFVRFNVIFNLNPVDSNFNPRELVDRIQCAVCLGAAHCSGRASRNPDLACPASPSLGGPMRGGLRMRPRHDTRCSPHSLVLPRNTPRSHSRVKPCDVCAH</sequence>